<protein>
    <recommendedName>
        <fullName evidence="7">Membrane insertase YidC/Oxa/ALB C-terminal domain-containing protein</fullName>
    </recommendedName>
</protein>
<keyword evidence="2 5" id="KW-0812">Transmembrane</keyword>
<dbReference type="EnsemblMetazoa" id="XM_022802641">
    <property type="protein sequence ID" value="XP_022658376"/>
    <property type="gene ID" value="LOC111249150"/>
</dbReference>
<dbReference type="InParanoid" id="A0A7M7K6E7"/>
<reference evidence="8" key="1">
    <citation type="submission" date="2021-01" db="UniProtKB">
        <authorList>
            <consortium name="EnsemblMetazoa"/>
        </authorList>
    </citation>
    <scope>IDENTIFICATION</scope>
</reference>
<evidence type="ECO:0000256" key="3">
    <source>
        <dbReference type="ARBA" id="ARBA00022989"/>
    </source>
</evidence>
<dbReference type="FunCoup" id="A0A7M7K6E7">
    <property type="interactions" value="616"/>
</dbReference>
<accession>A0A7M7K6E7</accession>
<dbReference type="Proteomes" id="UP000594260">
    <property type="component" value="Unplaced"/>
</dbReference>
<evidence type="ECO:0000256" key="1">
    <source>
        <dbReference type="ARBA" id="ARBA00004141"/>
    </source>
</evidence>
<dbReference type="PANTHER" id="PTHR12428:SF65">
    <property type="entry name" value="CYTOCHROME C OXIDASE ASSEMBLY PROTEIN COX18, MITOCHONDRIAL"/>
    <property type="match status" value="1"/>
</dbReference>
<dbReference type="GO" id="GO:0032977">
    <property type="term" value="F:membrane insertase activity"/>
    <property type="evidence" value="ECO:0007669"/>
    <property type="project" value="InterPro"/>
</dbReference>
<dbReference type="KEGG" id="vde:111249150"/>
<dbReference type="OMA" id="WQRKRIV"/>
<keyword evidence="4" id="KW-0472">Membrane</keyword>
<name>A0A7M7K6E7_VARDE</name>
<comment type="subcellular location">
    <subcellularLocation>
        <location evidence="1 5">Membrane</location>
        <topology evidence="1 5">Multi-pass membrane protein</topology>
    </subcellularLocation>
</comment>
<evidence type="ECO:0000256" key="4">
    <source>
        <dbReference type="ARBA" id="ARBA00023136"/>
    </source>
</evidence>
<evidence type="ECO:0000259" key="7">
    <source>
        <dbReference type="Pfam" id="PF02096"/>
    </source>
</evidence>
<evidence type="ECO:0000313" key="8">
    <source>
        <dbReference type="EnsemblMetazoa" id="XP_022658376"/>
    </source>
</evidence>
<evidence type="ECO:0000256" key="5">
    <source>
        <dbReference type="RuleBase" id="RU003945"/>
    </source>
</evidence>
<evidence type="ECO:0000256" key="2">
    <source>
        <dbReference type="ARBA" id="ARBA00022692"/>
    </source>
</evidence>
<sequence>MFIIEILIIYLTFEPIARQQSTTELRRSYVHIGFYISDTSEIRSCSSGQKRNLSWYSCYENICHSDIVKFAENSLINVHDSIGLPWWACIAVSTLGLRITTSLPLAVYSQYISAKLANLEPEALELKEKLLYQVKLAERKYGLSNAVAKATFNHTLKVRILELYQRENCHPAKSTITVLTQIPLWITFSLALRNTSIKSLQGVHALESFQHEGLLQISNLALPDPTFIVPICTVFINLFNIQLYSLRSNAPVFGWNRIISNAFRLSAIVFLPIAVVTPSGITLYWLCSALTATAQNLLLMSPRFRRLCKVPQTKKESKQPYVTIIENLRRQLPFIKPMKK</sequence>
<dbReference type="GO" id="GO:0032979">
    <property type="term" value="P:protein insertion into mitochondrial inner membrane from matrix"/>
    <property type="evidence" value="ECO:0007669"/>
    <property type="project" value="TreeGrafter"/>
</dbReference>
<feature type="chain" id="PRO_5029613009" description="Membrane insertase YidC/Oxa/ALB C-terminal domain-containing protein" evidence="6">
    <location>
        <begin position="20"/>
        <end position="340"/>
    </location>
</feature>
<comment type="similarity">
    <text evidence="5">Belongs to the OXA1/ALB3/YidC family.</text>
</comment>
<keyword evidence="3" id="KW-1133">Transmembrane helix</keyword>
<dbReference type="AlphaFoldDB" id="A0A7M7K6E7"/>
<dbReference type="InterPro" id="IPR028055">
    <property type="entry name" value="YidC/Oxa/ALB_C"/>
</dbReference>
<keyword evidence="6" id="KW-0732">Signal</keyword>
<proteinExistence type="inferred from homology"/>
<dbReference type="CDD" id="cd20069">
    <property type="entry name" value="5TM_Oxa1-like"/>
    <property type="match status" value="1"/>
</dbReference>
<organism evidence="8 9">
    <name type="scientific">Varroa destructor</name>
    <name type="common">Honeybee mite</name>
    <dbReference type="NCBI Taxonomy" id="109461"/>
    <lineage>
        <taxon>Eukaryota</taxon>
        <taxon>Metazoa</taxon>
        <taxon>Ecdysozoa</taxon>
        <taxon>Arthropoda</taxon>
        <taxon>Chelicerata</taxon>
        <taxon>Arachnida</taxon>
        <taxon>Acari</taxon>
        <taxon>Parasitiformes</taxon>
        <taxon>Mesostigmata</taxon>
        <taxon>Gamasina</taxon>
        <taxon>Dermanyssoidea</taxon>
        <taxon>Varroidae</taxon>
        <taxon>Varroa</taxon>
    </lineage>
</organism>
<evidence type="ECO:0000313" key="9">
    <source>
        <dbReference type="Proteomes" id="UP000594260"/>
    </source>
</evidence>
<feature type="domain" description="Membrane insertase YidC/Oxa/ALB C-terminal" evidence="7">
    <location>
        <begin position="86"/>
        <end position="300"/>
    </location>
</feature>
<dbReference type="OrthoDB" id="2148490at2759"/>
<dbReference type="GeneID" id="111249150"/>
<dbReference type="GO" id="GO:0005743">
    <property type="term" value="C:mitochondrial inner membrane"/>
    <property type="evidence" value="ECO:0007669"/>
    <property type="project" value="TreeGrafter"/>
</dbReference>
<feature type="signal peptide" evidence="6">
    <location>
        <begin position="1"/>
        <end position="19"/>
    </location>
</feature>
<keyword evidence="9" id="KW-1185">Reference proteome</keyword>
<dbReference type="InterPro" id="IPR001708">
    <property type="entry name" value="YidC/ALB3/OXA1/COX18"/>
</dbReference>
<dbReference type="RefSeq" id="XP_022658376.1">
    <property type="nucleotide sequence ID" value="XM_022802641.1"/>
</dbReference>
<evidence type="ECO:0000256" key="6">
    <source>
        <dbReference type="SAM" id="SignalP"/>
    </source>
</evidence>
<dbReference type="GO" id="GO:0033617">
    <property type="term" value="P:mitochondrial respiratory chain complex IV assembly"/>
    <property type="evidence" value="ECO:0007669"/>
    <property type="project" value="TreeGrafter"/>
</dbReference>
<dbReference type="Pfam" id="PF02096">
    <property type="entry name" value="60KD_IMP"/>
    <property type="match status" value="1"/>
</dbReference>
<dbReference type="PANTHER" id="PTHR12428">
    <property type="entry name" value="OXA1"/>
    <property type="match status" value="1"/>
</dbReference>